<proteinExistence type="predicted"/>
<dbReference type="RefSeq" id="WP_085464421.1">
    <property type="nucleotide sequence ID" value="NZ_FXBL01000004.1"/>
</dbReference>
<dbReference type="OrthoDB" id="9807959at2"/>
<sequence length="73" mass="7781">MNEDYAIAVFWSGADKAWIADAPDLKSCSAFGATPEEAVSELRVAMAAWIEAAKANGMPLPEPLFRQALPAAE</sequence>
<dbReference type="EMBL" id="FXBL01000004">
    <property type="protein sequence ID" value="SMH41012.1"/>
    <property type="molecule type" value="Genomic_DNA"/>
</dbReference>
<protein>
    <submittedName>
        <fullName evidence="1">Predicted nuclease of the RNAse H fold, HicB family</fullName>
    </submittedName>
</protein>
<dbReference type="InterPro" id="IPR035069">
    <property type="entry name" value="TTHA1013/TTHA0281-like"/>
</dbReference>
<dbReference type="AlphaFoldDB" id="A0A1X7NTT0"/>
<dbReference type="SUPFAM" id="SSF143100">
    <property type="entry name" value="TTHA1013/TTHA0281-like"/>
    <property type="match status" value="1"/>
</dbReference>
<evidence type="ECO:0000313" key="1">
    <source>
        <dbReference type="EMBL" id="SMH41012.1"/>
    </source>
</evidence>
<keyword evidence="2" id="KW-1185">Reference proteome</keyword>
<name>A0A1X7NTT0_9HYPH</name>
<dbReference type="Gene3D" id="3.30.160.250">
    <property type="match status" value="1"/>
</dbReference>
<reference evidence="2" key="1">
    <citation type="submission" date="2017-04" db="EMBL/GenBank/DDBJ databases">
        <authorList>
            <person name="Varghese N."/>
            <person name="Submissions S."/>
        </authorList>
    </citation>
    <scope>NUCLEOTIDE SEQUENCE [LARGE SCALE GENOMIC DNA]</scope>
    <source>
        <strain evidence="2">B5P</strain>
    </source>
</reference>
<accession>A0A1X7NTT0</accession>
<organism evidence="1 2">
    <name type="scientific">Mesorhizobium australicum</name>
    <dbReference type="NCBI Taxonomy" id="536018"/>
    <lineage>
        <taxon>Bacteria</taxon>
        <taxon>Pseudomonadati</taxon>
        <taxon>Pseudomonadota</taxon>
        <taxon>Alphaproteobacteria</taxon>
        <taxon>Hyphomicrobiales</taxon>
        <taxon>Phyllobacteriaceae</taxon>
        <taxon>Mesorhizobium</taxon>
    </lineage>
</organism>
<dbReference type="Proteomes" id="UP000193083">
    <property type="component" value="Unassembled WGS sequence"/>
</dbReference>
<gene>
    <name evidence="1" type="ORF">SAMN02982922_2473</name>
</gene>
<evidence type="ECO:0000313" key="2">
    <source>
        <dbReference type="Proteomes" id="UP000193083"/>
    </source>
</evidence>